<accession>L0KXN2</accession>
<feature type="coiled-coil region" evidence="1">
    <location>
        <begin position="177"/>
        <end position="218"/>
    </location>
</feature>
<evidence type="ECO:0000256" key="1">
    <source>
        <dbReference type="SAM" id="Coils"/>
    </source>
</evidence>
<evidence type="ECO:0000313" key="2">
    <source>
        <dbReference type="EMBL" id="AGB49450.1"/>
    </source>
</evidence>
<dbReference type="EMBL" id="CP003362">
    <property type="protein sequence ID" value="AGB49450.1"/>
    <property type="molecule type" value="Genomic_DNA"/>
</dbReference>
<proteinExistence type="predicted"/>
<dbReference type="KEGG" id="mhz:Metho_1220"/>
<evidence type="ECO:0000313" key="3">
    <source>
        <dbReference type="Proteomes" id="UP000010866"/>
    </source>
</evidence>
<dbReference type="Proteomes" id="UP000010866">
    <property type="component" value="Chromosome"/>
</dbReference>
<sequence length="319" mass="34286">MILEGIAFPLDTLNKNGWGIPSSDADNAISSLKNAVVRVCSRNDPHGCDISEDPKAEIGRVLDAWKDGSNVYTKVEITDSVAAAKVKEGTWQKKWSVYGKAGAINEGWTNGASLKSITLVTNPAWDQSSFDVAASAEDPKLLFFNDFSITASVGNTMDDNNITPPGGAIPAEFEQRMADSQKQIDTLIVERKALAEQVDALTKERDELKTVAASLKEETGKMVSMDEVKQMIAAAKAEDREQQAHEAALVKLTAARAELGLETKAEAYSELSASAIEEAAAEWGQVQISASANQIKYPSTVPANSARLKVFDPFTGGYV</sequence>
<organism evidence="2 3">
    <name type="scientific">Methanomethylovorans hollandica (strain DSM 15978 / NBRC 107637 / DMS1)</name>
    <dbReference type="NCBI Taxonomy" id="867904"/>
    <lineage>
        <taxon>Archaea</taxon>
        <taxon>Methanobacteriati</taxon>
        <taxon>Methanobacteriota</taxon>
        <taxon>Stenosarchaea group</taxon>
        <taxon>Methanomicrobia</taxon>
        <taxon>Methanosarcinales</taxon>
        <taxon>Methanosarcinaceae</taxon>
        <taxon>Methanomethylovorans</taxon>
    </lineage>
</organism>
<reference evidence="3" key="1">
    <citation type="submission" date="2012-02" db="EMBL/GenBank/DDBJ databases">
        <title>Complete sequence of chromosome of Methanomethylovorans hollandica DSM 15978.</title>
        <authorList>
            <person name="Lucas S."/>
            <person name="Copeland A."/>
            <person name="Lapidus A."/>
            <person name="Glavina del Rio T."/>
            <person name="Dalin E."/>
            <person name="Tice H."/>
            <person name="Bruce D."/>
            <person name="Goodwin L."/>
            <person name="Pitluck S."/>
            <person name="Peters L."/>
            <person name="Mikhailova N."/>
            <person name="Held B."/>
            <person name="Kyrpides N."/>
            <person name="Mavromatis K."/>
            <person name="Ivanova N."/>
            <person name="Brettin T."/>
            <person name="Detter J.C."/>
            <person name="Han C."/>
            <person name="Larimer F."/>
            <person name="Land M."/>
            <person name="Hauser L."/>
            <person name="Markowitz V."/>
            <person name="Cheng J.-F."/>
            <person name="Hugenholtz P."/>
            <person name="Woyke T."/>
            <person name="Wu D."/>
            <person name="Spring S."/>
            <person name="Schroeder M."/>
            <person name="Brambilla E."/>
            <person name="Klenk H.-P."/>
            <person name="Eisen J.A."/>
        </authorList>
    </citation>
    <scope>NUCLEOTIDE SEQUENCE [LARGE SCALE GENOMIC DNA]</scope>
    <source>
        <strain evidence="3">DSM 15978 / NBRC 107637 / DMS1</strain>
    </source>
</reference>
<dbReference type="HOGENOM" id="CLU_870475_0_0_2"/>
<keyword evidence="1" id="KW-0175">Coiled coil</keyword>
<dbReference type="STRING" id="867904.Metho_1220"/>
<name>L0KXN2_METHD</name>
<dbReference type="GeneID" id="14407029"/>
<gene>
    <name evidence="2" type="ordered locus">Metho_1220</name>
</gene>
<dbReference type="AlphaFoldDB" id="L0KXN2"/>
<dbReference type="RefSeq" id="WP_015324616.1">
    <property type="nucleotide sequence ID" value="NC_019977.1"/>
</dbReference>
<dbReference type="OrthoDB" id="123498at2157"/>
<protein>
    <submittedName>
        <fullName evidence="2">Uncharacterized protein</fullName>
    </submittedName>
</protein>
<keyword evidence="3" id="KW-1185">Reference proteome</keyword>